<gene>
    <name evidence="1" type="ORF">GTZ93_32020</name>
</gene>
<evidence type="ECO:0000313" key="2">
    <source>
        <dbReference type="Proteomes" id="UP000537825"/>
    </source>
</evidence>
<dbReference type="GO" id="GO:0009116">
    <property type="term" value="P:nucleoside metabolic process"/>
    <property type="evidence" value="ECO:0007669"/>
    <property type="project" value="InterPro"/>
</dbReference>
<name>A0A7X4YFU2_9BACT</name>
<reference evidence="1 2" key="1">
    <citation type="submission" date="2020-01" db="EMBL/GenBank/DDBJ databases">
        <title>The draft genome sequence of Corallococcus exiguus DSM 14696.</title>
        <authorList>
            <person name="Zhang X."/>
            <person name="Zhu H."/>
        </authorList>
    </citation>
    <scope>NUCLEOTIDE SEQUENCE [LARGE SCALE GENOMIC DNA]</scope>
    <source>
        <strain evidence="1 2">DSM 14696</strain>
    </source>
</reference>
<evidence type="ECO:0000313" key="1">
    <source>
        <dbReference type="EMBL" id="NBC44441.1"/>
    </source>
</evidence>
<comment type="caution">
    <text evidence="1">The sequence shown here is derived from an EMBL/GenBank/DDBJ whole genome shotgun (WGS) entry which is preliminary data.</text>
</comment>
<dbReference type="PANTHER" id="PTHR19959:SF119">
    <property type="entry name" value="FUNGAL LIPASE-LIKE DOMAIN-CONTAINING PROTEIN"/>
    <property type="match status" value="1"/>
</dbReference>
<dbReference type="SUPFAM" id="SSF48452">
    <property type="entry name" value="TPR-like"/>
    <property type="match status" value="3"/>
</dbReference>
<dbReference type="GO" id="GO:0003824">
    <property type="term" value="F:catalytic activity"/>
    <property type="evidence" value="ECO:0007669"/>
    <property type="project" value="InterPro"/>
</dbReference>
<dbReference type="Pfam" id="PF13374">
    <property type="entry name" value="TPR_10"/>
    <property type="match status" value="6"/>
</dbReference>
<protein>
    <submittedName>
        <fullName evidence="1">Tetratricopeptide repeat protein</fullName>
    </submittedName>
</protein>
<organism evidence="1 2">
    <name type="scientific">Corallococcus exiguus</name>
    <dbReference type="NCBI Taxonomy" id="83462"/>
    <lineage>
        <taxon>Bacteria</taxon>
        <taxon>Pseudomonadati</taxon>
        <taxon>Myxococcota</taxon>
        <taxon>Myxococcia</taxon>
        <taxon>Myxococcales</taxon>
        <taxon>Cystobacterineae</taxon>
        <taxon>Myxococcaceae</taxon>
        <taxon>Corallococcus</taxon>
    </lineage>
</organism>
<dbReference type="AlphaFoldDB" id="A0A7X4YFU2"/>
<dbReference type="InterPro" id="IPR019734">
    <property type="entry name" value="TPR_rpt"/>
</dbReference>
<dbReference type="Proteomes" id="UP000537825">
    <property type="component" value="Unassembled WGS sequence"/>
</dbReference>
<dbReference type="InterPro" id="IPR011990">
    <property type="entry name" value="TPR-like_helical_dom_sf"/>
</dbReference>
<dbReference type="Pfam" id="PF13424">
    <property type="entry name" value="TPR_12"/>
    <property type="match status" value="1"/>
</dbReference>
<dbReference type="PANTHER" id="PTHR19959">
    <property type="entry name" value="KINESIN LIGHT CHAIN"/>
    <property type="match status" value="1"/>
</dbReference>
<keyword evidence="2" id="KW-1185">Reference proteome</keyword>
<dbReference type="InterPro" id="IPR035994">
    <property type="entry name" value="Nucleoside_phosphorylase_sf"/>
</dbReference>
<accession>A0A7X4YFU2</accession>
<sequence>MSANGRRMRQAHVVILTAITLEYQEALKVEDGAWEGSRWEEEKGPNELPVAFRNFRGKGGKPLRVVVAQAGDMGGVAAANALLPLVEAYRPRCVAMSGVCAGHPRKTNLGDVIAPERLFFHDTGKREPDGVKQDLKTYNLPDAWKVALEHFDFKTRFQNQEWWTKRPIPYEWQENWVLAMLHQGVSDPASHPDCEASCPQWEKVIELLWKSRDVERGTLTLTEKGRKRIGAVLIKHRNQLPDLSPTGTMLPFKVHVAPMGSGNQVVEDEDIWDLITESMRKTLGLEMEAAAIGAVAHAQSDKHLKALVMKGVMDFANQGRDDHFKQFAARASAECLLAFLREQLDVELIPGVDDLLIPGTKERLPEDPPPSALLNARYAVVPFHERGREKVLAELNRWSREGPPVAARLVHGEGGIGKTRLAIEWMSRLSEEWVVGFLPKDVPENWFERLWALGRRVMVVIDYAESRADLSALLMRVLRYAQQQDSGAHRPIRLLLLARSAGDWWQSLLQSDATLKQWLGTPYELTPLATQVPERELVFHEAAERFAKERGKSYRRRDNPSLTDGRFERVLYLHMAALAEVEGSEFEAHSLMDVVLDHEERFWESRARMDDVKLSFHRSLARQVVAAATLRGGFADQDTAVHTAQALFGGTLSEGSMLLLWLLHRIYQRTGAGSSTFLPPLEPDLLGEGMVLRTASPDQGEACPPPDWIDRVFPANESTGAVGIGFQLLGRASAARPDVVRPWIERLLSASLHQRALLALQAAKAVGLHTAFSVLGDALAEQLEALGNERLALKLESAGIPYQTVSLRRVAEWVDRKRLGGLGVSAQEDTLAERARRQNNLSNRLSDMGQRAEALKAAQEAVALHRILAQSNPDAFQPDLSMSLSNLGARLSDMGHREDALNAFQEAVALRRVLAQSNPDAFQPGLAHSLSNLGNGLSDMGQREEALKAAQEAVALHRILAQRNPSAFQPDLAMSLNNLCALLSDMGQRGEALKAAQEAVALYRILTQGNPDAFQPDLAMSLNNLAFMLSSLDQHGEALKAAQEAVALHRILAQRNPGAFQPDLARSINTLVAMLSGMGQREEALKAAQEAVALYRVLAQRNPDSFQPELASSINNLGINLSALDQNEEALKAAQEAVALYRVLAQRNPDAFQPGLARSINNLGDRLSELGQHETALKPYEEALDIIWPFLEQFPLAFEEQAEMMLRDLIRTRQTLHIPLSPVLYARVEKFVLLTGSD</sequence>
<dbReference type="Gene3D" id="3.40.50.1580">
    <property type="entry name" value="Nucleoside phosphorylase domain"/>
    <property type="match status" value="1"/>
</dbReference>
<dbReference type="EMBL" id="JAAAPK010000010">
    <property type="protein sequence ID" value="NBC44441.1"/>
    <property type="molecule type" value="Genomic_DNA"/>
</dbReference>
<dbReference type="SMART" id="SM00028">
    <property type="entry name" value="TPR"/>
    <property type="match status" value="8"/>
</dbReference>
<dbReference type="SUPFAM" id="SSF53167">
    <property type="entry name" value="Purine and uridine phosphorylases"/>
    <property type="match status" value="1"/>
</dbReference>
<proteinExistence type="predicted"/>
<dbReference type="Gene3D" id="1.25.40.10">
    <property type="entry name" value="Tetratricopeptide repeat domain"/>
    <property type="match status" value="3"/>
</dbReference>